<evidence type="ECO:0000256" key="3">
    <source>
        <dbReference type="ARBA" id="ARBA00022729"/>
    </source>
</evidence>
<feature type="signal peptide" evidence="6">
    <location>
        <begin position="1"/>
        <end position="24"/>
    </location>
</feature>
<reference evidence="8" key="1">
    <citation type="journal article" date="2021" name="PeerJ">
        <title>Extensive microbial diversity within the chicken gut microbiome revealed by metagenomics and culture.</title>
        <authorList>
            <person name="Gilroy R."/>
            <person name="Ravi A."/>
            <person name="Getino M."/>
            <person name="Pursley I."/>
            <person name="Horton D.L."/>
            <person name="Alikhan N.F."/>
            <person name="Baker D."/>
            <person name="Gharbi K."/>
            <person name="Hall N."/>
            <person name="Watson M."/>
            <person name="Adriaenssens E.M."/>
            <person name="Foster-Nyarko E."/>
            <person name="Jarju S."/>
            <person name="Secka A."/>
            <person name="Antonio M."/>
            <person name="Oren A."/>
            <person name="Chaudhuri R.R."/>
            <person name="La Ragione R."/>
            <person name="Hildebrand F."/>
            <person name="Pallen M.J."/>
        </authorList>
    </citation>
    <scope>NUCLEOTIDE SEQUENCE</scope>
    <source>
        <strain evidence="8">CHK180-15479</strain>
    </source>
</reference>
<sequence>MKRLAKSMAAAACMSLIVTIQSFAAVPSPSGSVIYDDGDSSVTVSNDGTSITADEIYNMVVIVGEDGVPRIREGVSPELMDIFNQYYTLDGDDIVTARAGSELNRAVSPKTGEAVSPLAGLFAGGSMLAGAMLFFAKERNLRKEEDGSRF</sequence>
<accession>A0A9D2N0I4</accession>
<evidence type="ECO:0000259" key="7">
    <source>
        <dbReference type="Pfam" id="PF00746"/>
    </source>
</evidence>
<proteinExistence type="predicted"/>
<feature type="domain" description="Gram-positive cocci surface proteins LPxTG" evidence="7">
    <location>
        <begin position="109"/>
        <end position="139"/>
    </location>
</feature>
<organism evidence="8 9">
    <name type="scientific">Candidatus Enterocloster excrementipullorum</name>
    <dbReference type="NCBI Taxonomy" id="2838559"/>
    <lineage>
        <taxon>Bacteria</taxon>
        <taxon>Bacillati</taxon>
        <taxon>Bacillota</taxon>
        <taxon>Clostridia</taxon>
        <taxon>Lachnospirales</taxon>
        <taxon>Lachnospiraceae</taxon>
        <taxon>Enterocloster</taxon>
    </lineage>
</organism>
<gene>
    <name evidence="8" type="ORF">H9704_11480</name>
</gene>
<comment type="caution">
    <text evidence="8">The sequence shown here is derived from an EMBL/GenBank/DDBJ whole genome shotgun (WGS) entry which is preliminary data.</text>
</comment>
<evidence type="ECO:0000313" key="8">
    <source>
        <dbReference type="EMBL" id="HJC06753.1"/>
    </source>
</evidence>
<keyword evidence="5" id="KW-0472">Membrane</keyword>
<evidence type="ECO:0000256" key="1">
    <source>
        <dbReference type="ARBA" id="ARBA00022512"/>
    </source>
</evidence>
<dbReference type="Pfam" id="PF00746">
    <property type="entry name" value="Gram_pos_anchor"/>
    <property type="match status" value="1"/>
</dbReference>
<name>A0A9D2N0I4_9FIRM</name>
<evidence type="ECO:0000256" key="2">
    <source>
        <dbReference type="ARBA" id="ARBA00022525"/>
    </source>
</evidence>
<keyword evidence="5" id="KW-1133">Transmembrane helix</keyword>
<keyword evidence="1" id="KW-0134">Cell wall</keyword>
<evidence type="ECO:0000256" key="4">
    <source>
        <dbReference type="ARBA" id="ARBA00023088"/>
    </source>
</evidence>
<evidence type="ECO:0000256" key="6">
    <source>
        <dbReference type="SAM" id="SignalP"/>
    </source>
</evidence>
<keyword evidence="5" id="KW-0812">Transmembrane</keyword>
<evidence type="ECO:0000256" key="5">
    <source>
        <dbReference type="SAM" id="Phobius"/>
    </source>
</evidence>
<evidence type="ECO:0000313" key="9">
    <source>
        <dbReference type="Proteomes" id="UP000823910"/>
    </source>
</evidence>
<dbReference type="Proteomes" id="UP000823910">
    <property type="component" value="Unassembled WGS sequence"/>
</dbReference>
<dbReference type="NCBIfam" id="TIGR01167">
    <property type="entry name" value="LPXTG_anchor"/>
    <property type="match status" value="1"/>
</dbReference>
<dbReference type="InterPro" id="IPR019931">
    <property type="entry name" value="LPXTG_anchor"/>
</dbReference>
<protein>
    <submittedName>
        <fullName evidence="8">LPXTG cell wall anchor domain-containing protein</fullName>
    </submittedName>
</protein>
<keyword evidence="3 6" id="KW-0732">Signal</keyword>
<reference evidence="8" key="2">
    <citation type="submission" date="2021-04" db="EMBL/GenBank/DDBJ databases">
        <authorList>
            <person name="Gilroy R."/>
        </authorList>
    </citation>
    <scope>NUCLEOTIDE SEQUENCE</scope>
    <source>
        <strain evidence="8">CHK180-15479</strain>
    </source>
</reference>
<keyword evidence="2" id="KW-0964">Secreted</keyword>
<dbReference type="EMBL" id="DWWT01000059">
    <property type="protein sequence ID" value="HJC06753.1"/>
    <property type="molecule type" value="Genomic_DNA"/>
</dbReference>
<feature type="transmembrane region" description="Helical" evidence="5">
    <location>
        <begin position="114"/>
        <end position="136"/>
    </location>
</feature>
<keyword evidence="4" id="KW-0572">Peptidoglycan-anchor</keyword>
<feature type="chain" id="PRO_5039411649" evidence="6">
    <location>
        <begin position="25"/>
        <end position="150"/>
    </location>
</feature>
<dbReference type="AlphaFoldDB" id="A0A9D2N0I4"/>